<dbReference type="PANTHER" id="PTHR42648">
    <property type="entry name" value="TRANSPOSASE, PUTATIVE-RELATED"/>
    <property type="match status" value="1"/>
</dbReference>
<keyword evidence="1" id="KW-0863">Zinc-finger</keyword>
<dbReference type="InterPro" id="IPR025724">
    <property type="entry name" value="GAG-pre-integrase_dom"/>
</dbReference>
<evidence type="ECO:0000259" key="2">
    <source>
        <dbReference type="PROSITE" id="PS50158"/>
    </source>
</evidence>
<keyword evidence="1" id="KW-0479">Metal-binding</keyword>
<organism evidence="3">
    <name type="scientific">Tanacetum cinerariifolium</name>
    <name type="common">Dalmatian daisy</name>
    <name type="synonym">Chrysanthemum cinerariifolium</name>
    <dbReference type="NCBI Taxonomy" id="118510"/>
    <lineage>
        <taxon>Eukaryota</taxon>
        <taxon>Viridiplantae</taxon>
        <taxon>Streptophyta</taxon>
        <taxon>Embryophyta</taxon>
        <taxon>Tracheophyta</taxon>
        <taxon>Spermatophyta</taxon>
        <taxon>Magnoliopsida</taxon>
        <taxon>eudicotyledons</taxon>
        <taxon>Gunneridae</taxon>
        <taxon>Pentapetalae</taxon>
        <taxon>asterids</taxon>
        <taxon>campanulids</taxon>
        <taxon>Asterales</taxon>
        <taxon>Asteraceae</taxon>
        <taxon>Asteroideae</taxon>
        <taxon>Anthemideae</taxon>
        <taxon>Anthemidinae</taxon>
        <taxon>Tanacetum</taxon>
    </lineage>
</organism>
<dbReference type="EMBL" id="BKCJ010001100">
    <property type="protein sequence ID" value="GEU38840.1"/>
    <property type="molecule type" value="Genomic_DNA"/>
</dbReference>
<dbReference type="SUPFAM" id="SSF57756">
    <property type="entry name" value="Retrovirus zinc finger-like domains"/>
    <property type="match status" value="1"/>
</dbReference>
<feature type="domain" description="CCHC-type" evidence="2">
    <location>
        <begin position="159"/>
        <end position="175"/>
    </location>
</feature>
<dbReference type="Pfam" id="PF00098">
    <property type="entry name" value="zf-CCHC"/>
    <property type="match status" value="1"/>
</dbReference>
<evidence type="ECO:0000256" key="1">
    <source>
        <dbReference type="PROSITE-ProRule" id="PRU00047"/>
    </source>
</evidence>
<protein>
    <submittedName>
        <fullName evidence="3">Integrase, catalytic region, zinc finger, CCHC-type, peptidase aspartic, catalytic</fullName>
    </submittedName>
</protein>
<dbReference type="InterPro" id="IPR039537">
    <property type="entry name" value="Retrotran_Ty1/copia-like"/>
</dbReference>
<name>A0A6L2JPX5_TANCI</name>
<dbReference type="GO" id="GO:0008270">
    <property type="term" value="F:zinc ion binding"/>
    <property type="evidence" value="ECO:0007669"/>
    <property type="project" value="UniProtKB-KW"/>
</dbReference>
<dbReference type="Gene3D" id="4.10.60.10">
    <property type="entry name" value="Zinc finger, CCHC-type"/>
    <property type="match status" value="1"/>
</dbReference>
<dbReference type="InterPro" id="IPR001878">
    <property type="entry name" value="Znf_CCHC"/>
</dbReference>
<dbReference type="Pfam" id="PF13976">
    <property type="entry name" value="gag_pre-integrs"/>
    <property type="match status" value="1"/>
</dbReference>
<accession>A0A6L2JPX5</accession>
<dbReference type="SMART" id="SM00343">
    <property type="entry name" value="ZnF_C2HC"/>
    <property type="match status" value="1"/>
</dbReference>
<proteinExistence type="predicted"/>
<gene>
    <name evidence="3" type="ORF">Tci_010818</name>
</gene>
<dbReference type="Pfam" id="PF25597">
    <property type="entry name" value="SH3_retrovirus"/>
    <property type="match status" value="1"/>
</dbReference>
<reference evidence="3" key="1">
    <citation type="journal article" date="2019" name="Sci. Rep.">
        <title>Draft genome of Tanacetum cinerariifolium, the natural source of mosquito coil.</title>
        <authorList>
            <person name="Yamashiro T."/>
            <person name="Shiraishi A."/>
            <person name="Satake H."/>
            <person name="Nakayama K."/>
        </authorList>
    </citation>
    <scope>NUCLEOTIDE SEQUENCE</scope>
</reference>
<evidence type="ECO:0000313" key="3">
    <source>
        <dbReference type="EMBL" id="GEU38840.1"/>
    </source>
</evidence>
<keyword evidence="1" id="KW-0862">Zinc</keyword>
<dbReference type="PROSITE" id="PS50158">
    <property type="entry name" value="ZF_CCHC"/>
    <property type="match status" value="1"/>
</dbReference>
<dbReference type="InterPro" id="IPR036875">
    <property type="entry name" value="Znf_CCHC_sf"/>
</dbReference>
<dbReference type="GO" id="GO:0003676">
    <property type="term" value="F:nucleic acid binding"/>
    <property type="evidence" value="ECO:0007669"/>
    <property type="project" value="InterPro"/>
</dbReference>
<dbReference type="InterPro" id="IPR057670">
    <property type="entry name" value="SH3_retrovirus"/>
</dbReference>
<sequence>MILESIEHDPLIRATIEENGVTKTKKYVELSSTEKIQADCDLKATNIILQGLPSDIYSLVNHHKVTKDLWEIIQLLMQSTSLTKQERECKLYDAFDKFSHIKGESLHQYYLRFTQLINDMNIYKMKLEKFQVNIKFLNRTRANTSGTGGRTSSQQRVVKCFNCQREGHMARQCTEPKRKRDASWFREKVLLVEAQGNAYQADDLNAYDSDCDDITTAKVALIANLSCYGSDVLSEIRPMLYDGNVIAMETNVISIADSEETLMLEEEDFGKHFVPQQELSAKQAFWFQMSNPSTKSSNASPVKVNVPSELPKQCMFDANHDVYFLDVVNEMNMRAKSKSQSKKKSQLHNIWKPTGCQDCSLVSRLRMFKTYDMRSLSAYQFHSQVFGTVKFGNDQIPKIIGYGDYLIGNVIISRVYYVKGLGHNLFSGGQFYNSDLEVAFRKHTYFVRNLEGVDLLSGSQETNLYTLSIGDMITSYPIYLLSKASKTKSWLWHRRLSHLNFGAINHLARYGLVRGLPKLKCEKYYLCLACAMGKSKKQSHKPKFKDTNQEKLYLLHMDLCGPMRIANVNGKKKPDLSYLHVFGALCYPTNDSENLGKFQAKADVCIFIGYAPKKKAYRIYNRCTRKIIETIHVDFDELTAMAFEQSSLEPTLHEMTPATPSSGLVPNPPPSAPFVPPSRHEWDLVFQPIFDELFSPPSSIASLVPVVEAPSPVESIGSSSLTSVD</sequence>
<dbReference type="AlphaFoldDB" id="A0A6L2JPX5"/>
<dbReference type="PANTHER" id="PTHR42648:SF18">
    <property type="entry name" value="RETROTRANSPOSON, UNCLASSIFIED-LIKE PROTEIN"/>
    <property type="match status" value="1"/>
</dbReference>
<comment type="caution">
    <text evidence="3">The sequence shown here is derived from an EMBL/GenBank/DDBJ whole genome shotgun (WGS) entry which is preliminary data.</text>
</comment>